<feature type="transmembrane region" description="Helical" evidence="1">
    <location>
        <begin position="12"/>
        <end position="29"/>
    </location>
</feature>
<keyword evidence="1" id="KW-1133">Transmembrane helix</keyword>
<dbReference type="Proteomes" id="UP001164761">
    <property type="component" value="Chromosome"/>
</dbReference>
<dbReference type="EMBL" id="CP104067">
    <property type="protein sequence ID" value="WAH43725.1"/>
    <property type="molecule type" value="Genomic_DNA"/>
</dbReference>
<reference evidence="2" key="1">
    <citation type="submission" date="2022-08" db="EMBL/GenBank/DDBJ databases">
        <title>Alicyclobacillus fastidiosus DSM 17978, complete genome.</title>
        <authorList>
            <person name="Wang Q."/>
            <person name="Cai R."/>
            <person name="Wang Z."/>
        </authorList>
    </citation>
    <scope>NUCLEOTIDE SEQUENCE</scope>
    <source>
        <strain evidence="2">DSM 17978</strain>
    </source>
</reference>
<dbReference type="RefSeq" id="WP_268007614.1">
    <property type="nucleotide sequence ID" value="NZ_BSUT01000001.1"/>
</dbReference>
<feature type="transmembrane region" description="Helical" evidence="1">
    <location>
        <begin position="49"/>
        <end position="70"/>
    </location>
</feature>
<protein>
    <submittedName>
        <fullName evidence="2">SdpI family protein</fullName>
    </submittedName>
</protein>
<feature type="transmembrane region" description="Helical" evidence="1">
    <location>
        <begin position="162"/>
        <end position="181"/>
    </location>
</feature>
<feature type="transmembrane region" description="Helical" evidence="1">
    <location>
        <begin position="115"/>
        <end position="133"/>
    </location>
</feature>
<gene>
    <name evidence="2" type="ORF">NZD89_10245</name>
</gene>
<dbReference type="PANTHER" id="PTHR37810">
    <property type="entry name" value="IMMUNITY PROTEIN SDPI"/>
    <property type="match status" value="1"/>
</dbReference>
<sequence length="213" mass="24407">MNKKKAMPWWGWLAWILAIVLGCLTYFHLPVQVPSHVNSTGKPAFFISRLLAVVYEPSIMLVIILVWHVLWRIDPKKRNYESFWSTYRYIGGVVIVCVSLIYLVVLGHLLHIGSMHFALTVYGIMFMLIANVLPRLQPNWFVGIRTPWTLSSEECWNRTHRLGGQLGIPIGILIIILAWVLPIGKVMVLAVVIPIILWVLITVVASYFYAKKE</sequence>
<name>A0ABY6ZLC9_9BACL</name>
<proteinExistence type="predicted"/>
<evidence type="ECO:0000256" key="1">
    <source>
        <dbReference type="SAM" id="Phobius"/>
    </source>
</evidence>
<dbReference type="InterPro" id="IPR025962">
    <property type="entry name" value="SdpI/YhfL"/>
</dbReference>
<dbReference type="Pfam" id="PF13630">
    <property type="entry name" value="SdpI"/>
    <property type="match status" value="1"/>
</dbReference>
<keyword evidence="1" id="KW-0812">Transmembrane</keyword>
<keyword evidence="3" id="KW-1185">Reference proteome</keyword>
<organism evidence="2 3">
    <name type="scientific">Alicyclobacillus fastidiosus</name>
    <dbReference type="NCBI Taxonomy" id="392011"/>
    <lineage>
        <taxon>Bacteria</taxon>
        <taxon>Bacillati</taxon>
        <taxon>Bacillota</taxon>
        <taxon>Bacilli</taxon>
        <taxon>Bacillales</taxon>
        <taxon>Alicyclobacillaceae</taxon>
        <taxon>Alicyclobacillus</taxon>
    </lineage>
</organism>
<dbReference type="PROSITE" id="PS51257">
    <property type="entry name" value="PROKAR_LIPOPROTEIN"/>
    <property type="match status" value="1"/>
</dbReference>
<evidence type="ECO:0000313" key="3">
    <source>
        <dbReference type="Proteomes" id="UP001164761"/>
    </source>
</evidence>
<keyword evidence="1" id="KW-0472">Membrane</keyword>
<dbReference type="PANTHER" id="PTHR37810:SF5">
    <property type="entry name" value="IMMUNITY PROTEIN SDPI"/>
    <property type="match status" value="1"/>
</dbReference>
<dbReference type="InterPro" id="IPR026272">
    <property type="entry name" value="SdpI"/>
</dbReference>
<evidence type="ECO:0000313" key="2">
    <source>
        <dbReference type="EMBL" id="WAH43725.1"/>
    </source>
</evidence>
<accession>A0ABY6ZLC9</accession>
<feature type="transmembrane region" description="Helical" evidence="1">
    <location>
        <begin position="187"/>
        <end position="210"/>
    </location>
</feature>
<feature type="transmembrane region" description="Helical" evidence="1">
    <location>
        <begin position="90"/>
        <end position="109"/>
    </location>
</feature>
<dbReference type="PIRSF" id="PIRSF038959">
    <property type="entry name" value="SdpI"/>
    <property type="match status" value="1"/>
</dbReference>